<evidence type="ECO:0000259" key="2">
    <source>
        <dbReference type="Pfam" id="PF12550"/>
    </source>
</evidence>
<reference evidence="4" key="1">
    <citation type="submission" date="2016-03" db="EMBL/GenBank/DDBJ databases">
        <authorList>
            <person name="Devillers H."/>
        </authorList>
    </citation>
    <scope>NUCLEOTIDE SEQUENCE [LARGE SCALE GENOMIC DNA]</scope>
</reference>
<proteinExistence type="predicted"/>
<dbReference type="Proteomes" id="UP000190831">
    <property type="component" value="Chromosome B"/>
</dbReference>
<accession>A0A1G4M8D2</accession>
<dbReference type="OMA" id="PHADYFD"/>
<feature type="region of interest" description="Disordered" evidence="1">
    <location>
        <begin position="195"/>
        <end position="219"/>
    </location>
</feature>
<evidence type="ECO:0000313" key="3">
    <source>
        <dbReference type="EMBL" id="SCV99952.1"/>
    </source>
</evidence>
<dbReference type="AlphaFoldDB" id="A0A1G4M8D2"/>
<keyword evidence="4" id="KW-1185">Reference proteome</keyword>
<dbReference type="InterPro" id="IPR022210">
    <property type="entry name" value="TF_GCR1-like"/>
</dbReference>
<name>A0A1G4M8D2_LACFM</name>
<feature type="compositionally biased region" description="Polar residues" evidence="1">
    <location>
        <begin position="195"/>
        <end position="204"/>
    </location>
</feature>
<dbReference type="Pfam" id="PF12550">
    <property type="entry name" value="GCR1_C"/>
    <property type="match status" value="1"/>
</dbReference>
<dbReference type="PANTHER" id="PTHR37784:SF2">
    <property type="entry name" value="HIGH-OSMOLARITY-INDUCED TRANSCRIPTION PROTEIN 1"/>
    <property type="match status" value="1"/>
</dbReference>
<evidence type="ECO:0000256" key="1">
    <source>
        <dbReference type="SAM" id="MobiDB-lite"/>
    </source>
</evidence>
<dbReference type="GO" id="GO:0000978">
    <property type="term" value="F:RNA polymerase II cis-regulatory region sequence-specific DNA binding"/>
    <property type="evidence" value="ECO:0007669"/>
    <property type="project" value="TreeGrafter"/>
</dbReference>
<organism evidence="3 4">
    <name type="scientific">Lachancea fermentati</name>
    <name type="common">Zygosaccharomyces fermentati</name>
    <dbReference type="NCBI Taxonomy" id="4955"/>
    <lineage>
        <taxon>Eukaryota</taxon>
        <taxon>Fungi</taxon>
        <taxon>Dikarya</taxon>
        <taxon>Ascomycota</taxon>
        <taxon>Saccharomycotina</taxon>
        <taxon>Saccharomycetes</taxon>
        <taxon>Saccharomycetales</taxon>
        <taxon>Saccharomycetaceae</taxon>
        <taxon>Lachancea</taxon>
    </lineage>
</organism>
<sequence length="383" mass="43677">MRTERASKFEQKLQSLMADELEEHLAPPGSQIANLIDSLEHETAKESTVVQKNAMTPPKDERYLQGDGFHYTSTFQVRPHADYFDFDTEYNASRAVHDEYAEEIHHSPDYEMGDAAEVRGEFDNMDTNIDDENAKIQVIIDRVNIFKEEFHSLIQKMDEASIASSIGRSGTAQSTANPPKMTKLVEDILNSLRTLQPSNNSTVPGNVDRPKPQDSAPKSGFLQTLSFASTEDDPCAQLPNFGVILIKSPTSVSQLWDEYTKLPSEWSVPDMFNVMQQQQQQSHPNPSKDNFELIMQRKTSIQALERKYGSSWRNNDKNFSRQVNRRKKIWCAIEAGLKDGLQLHECFSILEMYVKKRGKGLSWYYNGVPFKLIEMKSVYSDST</sequence>
<dbReference type="GO" id="GO:0000981">
    <property type="term" value="F:DNA-binding transcription factor activity, RNA polymerase II-specific"/>
    <property type="evidence" value="ECO:0007669"/>
    <property type="project" value="TreeGrafter"/>
</dbReference>
<dbReference type="InterPro" id="IPR052146">
    <property type="entry name" value="HOT1"/>
</dbReference>
<protein>
    <submittedName>
        <fullName evidence="3">LAFE_0B06150g1_1</fullName>
    </submittedName>
</protein>
<dbReference type="OrthoDB" id="4069959at2759"/>
<evidence type="ECO:0000313" key="4">
    <source>
        <dbReference type="Proteomes" id="UP000190831"/>
    </source>
</evidence>
<dbReference type="GO" id="GO:0060963">
    <property type="term" value="P:positive regulation of ribosomal protein gene transcription by RNA polymerase II"/>
    <property type="evidence" value="ECO:0007669"/>
    <property type="project" value="TreeGrafter"/>
</dbReference>
<dbReference type="PANTHER" id="PTHR37784">
    <property type="entry name" value="PROTEIN MSN1"/>
    <property type="match status" value="1"/>
</dbReference>
<dbReference type="EMBL" id="LT598489">
    <property type="protein sequence ID" value="SCV99952.1"/>
    <property type="molecule type" value="Genomic_DNA"/>
</dbReference>
<feature type="domain" description="Transcription activator GCR1-like" evidence="2">
    <location>
        <begin position="295"/>
        <end position="352"/>
    </location>
</feature>
<gene>
    <name evidence="3" type="ORF">LAFE_0B06150G</name>
</gene>
<feature type="region of interest" description="Disordered" evidence="1">
    <location>
        <begin position="43"/>
        <end position="63"/>
    </location>
</feature>